<name>A0A0D6Q716_KOMXY</name>
<evidence type="ECO:0000313" key="4">
    <source>
        <dbReference type="Proteomes" id="UP000032683"/>
    </source>
</evidence>
<accession>A0A0D6Q716</accession>
<protein>
    <recommendedName>
        <fullName evidence="2">Glyoxalase-related protein domain-containing protein</fullName>
    </recommendedName>
</protein>
<feature type="region of interest" description="Disordered" evidence="1">
    <location>
        <begin position="49"/>
        <end position="69"/>
    </location>
</feature>
<feature type="region of interest" description="Disordered" evidence="1">
    <location>
        <begin position="225"/>
        <end position="246"/>
    </location>
</feature>
<evidence type="ECO:0000259" key="2">
    <source>
        <dbReference type="Pfam" id="PF20066"/>
    </source>
</evidence>
<dbReference type="AlphaFoldDB" id="A0A0D6Q716"/>
<gene>
    <name evidence="3" type="ORF">Gxy13693_020_020</name>
</gene>
<proteinExistence type="predicted"/>
<evidence type="ECO:0000313" key="3">
    <source>
        <dbReference type="EMBL" id="GAN99327.1"/>
    </source>
</evidence>
<dbReference type="EMBL" id="BANJ01000020">
    <property type="protein sequence ID" value="GAN99327.1"/>
    <property type="molecule type" value="Genomic_DNA"/>
</dbReference>
<dbReference type="GeneID" id="79187799"/>
<reference evidence="3 4" key="1">
    <citation type="submission" date="2012-11" db="EMBL/GenBank/DDBJ databases">
        <title>Whole genome sequence of Gluconacetobacter xylinus NBRC 13693.</title>
        <authorList>
            <person name="Azuma Y."/>
            <person name="Higashiura N."/>
            <person name="Hirakawa H."/>
            <person name="Matsushita K."/>
        </authorList>
    </citation>
    <scope>NUCLEOTIDE SEQUENCE [LARGE SCALE GENOMIC DNA]</scope>
    <source>
        <strain evidence="3 4">NBRC 13693</strain>
    </source>
</reference>
<feature type="domain" description="Glyoxalase-related protein" evidence="2">
    <location>
        <begin position="7"/>
        <end position="54"/>
    </location>
</feature>
<dbReference type="Pfam" id="PF20066">
    <property type="entry name" value="Glyoxalase_8"/>
    <property type="match status" value="1"/>
</dbReference>
<dbReference type="Proteomes" id="UP000032683">
    <property type="component" value="Unassembled WGS sequence"/>
</dbReference>
<organism evidence="3 4">
    <name type="scientific">Komagataeibacter xylinus NBRC 13693</name>
    <dbReference type="NCBI Taxonomy" id="1234668"/>
    <lineage>
        <taxon>Bacteria</taxon>
        <taxon>Pseudomonadati</taxon>
        <taxon>Pseudomonadota</taxon>
        <taxon>Alphaproteobacteria</taxon>
        <taxon>Acetobacterales</taxon>
        <taxon>Acetobacteraceae</taxon>
        <taxon>Komagataeibacter</taxon>
    </lineage>
</organism>
<dbReference type="Gene3D" id="2.60.120.260">
    <property type="entry name" value="Galactose-binding domain-like"/>
    <property type="match status" value="1"/>
</dbReference>
<dbReference type="RefSeq" id="WP_187294168.1">
    <property type="nucleotide sequence ID" value="NZ_BANJ01000020.1"/>
</dbReference>
<comment type="caution">
    <text evidence="3">The sequence shown here is derived from an EMBL/GenBank/DDBJ whole genome shotgun (WGS) entry which is preliminary data.</text>
</comment>
<evidence type="ECO:0000256" key="1">
    <source>
        <dbReference type="SAM" id="MobiDB-lite"/>
    </source>
</evidence>
<dbReference type="InterPro" id="IPR045517">
    <property type="entry name" value="Glyoxalase_8"/>
</dbReference>
<sequence length="246" mass="26141">MQTPNPKMMARILRDGLAQRHLTISHATALELVARQLGYSDWNVLAARHEQETAPSGPAPTPHAGTTGDRLPDGWFASGRADLFRHDLLAGAGPGGVPAVLIESRALQPIGTIKPGDFVTIMQRISAARYRGKAVSFRARMCCNDATGSGRVWIHARGHGGERLAFDNLGLKRGAAGPITGTTGWTRRSVTIAVPEAAVYIGFGVLFGSGTGSFRAAELSFGLAEGDEHPQELPETPRNLDLGQMA</sequence>